<gene>
    <name evidence="3" type="ORF">BO71DRAFT_404334</name>
</gene>
<dbReference type="GO" id="GO:0005634">
    <property type="term" value="C:nucleus"/>
    <property type="evidence" value="ECO:0007669"/>
    <property type="project" value="TreeGrafter"/>
</dbReference>
<dbReference type="Gene3D" id="3.40.50.1820">
    <property type="entry name" value="alpha/beta hydrolase"/>
    <property type="match status" value="1"/>
</dbReference>
<dbReference type="InterPro" id="IPR005645">
    <property type="entry name" value="FSH-like_dom"/>
</dbReference>
<name>A0A319D9W6_9EURO</name>
<proteinExistence type="predicted"/>
<evidence type="ECO:0000256" key="1">
    <source>
        <dbReference type="ARBA" id="ARBA00022801"/>
    </source>
</evidence>
<dbReference type="GO" id="GO:0019748">
    <property type="term" value="P:secondary metabolic process"/>
    <property type="evidence" value="ECO:0007669"/>
    <property type="project" value="TreeGrafter"/>
</dbReference>
<dbReference type="OrthoDB" id="2094269at2759"/>
<dbReference type="InterPro" id="IPR029058">
    <property type="entry name" value="AB_hydrolase_fold"/>
</dbReference>
<dbReference type="InterPro" id="IPR050593">
    <property type="entry name" value="LovG"/>
</dbReference>
<dbReference type="SUPFAM" id="SSF53474">
    <property type="entry name" value="alpha/beta-Hydrolases"/>
    <property type="match status" value="1"/>
</dbReference>
<dbReference type="AlphaFoldDB" id="A0A319D9W6"/>
<accession>A0A319D9W6</accession>
<dbReference type="PANTHER" id="PTHR48070:SF7">
    <property type="entry name" value="SERINE HYDROLASE FSH DOMAIN-CONTAINING PROTEIN-RELATED"/>
    <property type="match status" value="1"/>
</dbReference>
<reference evidence="3 4" key="1">
    <citation type="submission" date="2018-02" db="EMBL/GenBank/DDBJ databases">
        <title>The genomes of Aspergillus section Nigri reveals drivers in fungal speciation.</title>
        <authorList>
            <consortium name="DOE Joint Genome Institute"/>
            <person name="Vesth T.C."/>
            <person name="Nybo J."/>
            <person name="Theobald S."/>
            <person name="Brandl J."/>
            <person name="Frisvad J.C."/>
            <person name="Nielsen K.F."/>
            <person name="Lyhne E.K."/>
            <person name="Kogle M.E."/>
            <person name="Kuo A."/>
            <person name="Riley R."/>
            <person name="Clum A."/>
            <person name="Nolan M."/>
            <person name="Lipzen A."/>
            <person name="Salamov A."/>
            <person name="Henrissat B."/>
            <person name="Wiebenga A."/>
            <person name="De vries R.P."/>
            <person name="Grigoriev I.V."/>
            <person name="Mortensen U.H."/>
            <person name="Andersen M.R."/>
            <person name="Baker S.E."/>
        </authorList>
    </citation>
    <scope>NUCLEOTIDE SEQUENCE [LARGE SCALE GENOMIC DNA]</scope>
    <source>
        <strain evidence="3 4">CBS 707.79</strain>
    </source>
</reference>
<dbReference type="GO" id="GO:0005737">
    <property type="term" value="C:cytoplasm"/>
    <property type="evidence" value="ECO:0007669"/>
    <property type="project" value="TreeGrafter"/>
</dbReference>
<dbReference type="PANTHER" id="PTHR48070">
    <property type="entry name" value="ESTERASE OVCA2"/>
    <property type="match status" value="1"/>
</dbReference>
<dbReference type="Proteomes" id="UP000247810">
    <property type="component" value="Unassembled WGS sequence"/>
</dbReference>
<dbReference type="Pfam" id="PF03959">
    <property type="entry name" value="FSH1"/>
    <property type="match status" value="1"/>
</dbReference>
<evidence type="ECO:0000259" key="2">
    <source>
        <dbReference type="Pfam" id="PF03959"/>
    </source>
</evidence>
<protein>
    <recommendedName>
        <fullName evidence="2">Serine hydrolase domain-containing protein</fullName>
    </recommendedName>
</protein>
<keyword evidence="1" id="KW-0378">Hydrolase</keyword>
<dbReference type="VEuPathDB" id="FungiDB:BO71DRAFT_404334"/>
<feature type="domain" description="Serine hydrolase" evidence="2">
    <location>
        <begin position="3"/>
        <end position="155"/>
    </location>
</feature>
<keyword evidence="4" id="KW-1185">Reference proteome</keyword>
<sequence length="172" mass="18171">MMFSQGCALGSSAALLQLFKEPGRPLPFKAAIFICAGVPLQIMEKVGYEIAPQVWGKDLETRKALAAQADASAILSQGSARWGAGNVYSAPEADIRAEIEPSDVVINVPTVHVYGAKDPRSSAGIQLSQACDPTKRKMYDHGGGHEIPRTAVVTNDIAALVRWALLEGGASP</sequence>
<organism evidence="3 4">
    <name type="scientific">Aspergillus ellipticus CBS 707.79</name>
    <dbReference type="NCBI Taxonomy" id="1448320"/>
    <lineage>
        <taxon>Eukaryota</taxon>
        <taxon>Fungi</taxon>
        <taxon>Dikarya</taxon>
        <taxon>Ascomycota</taxon>
        <taxon>Pezizomycotina</taxon>
        <taxon>Eurotiomycetes</taxon>
        <taxon>Eurotiomycetidae</taxon>
        <taxon>Eurotiales</taxon>
        <taxon>Aspergillaceae</taxon>
        <taxon>Aspergillus</taxon>
        <taxon>Aspergillus subgen. Circumdati</taxon>
    </lineage>
</organism>
<evidence type="ECO:0000313" key="4">
    <source>
        <dbReference type="Proteomes" id="UP000247810"/>
    </source>
</evidence>
<dbReference type="EMBL" id="KZ826162">
    <property type="protein sequence ID" value="PYH87843.1"/>
    <property type="molecule type" value="Genomic_DNA"/>
</dbReference>
<dbReference type="STRING" id="1448320.A0A319D9W6"/>
<evidence type="ECO:0000313" key="3">
    <source>
        <dbReference type="EMBL" id="PYH87843.1"/>
    </source>
</evidence>
<dbReference type="GO" id="GO:0016787">
    <property type="term" value="F:hydrolase activity"/>
    <property type="evidence" value="ECO:0007669"/>
    <property type="project" value="UniProtKB-KW"/>
</dbReference>